<dbReference type="STRING" id="535722.E4V613"/>
<reference evidence="11" key="1">
    <citation type="journal article" date="2012" name="MBio">
        <title>Comparative genome analysis of Trichophyton rubrum and related dermatophytes reveals candidate genes involved in infection.</title>
        <authorList>
            <person name="Martinez D.A."/>
            <person name="Oliver B.G."/>
            <person name="Graeser Y."/>
            <person name="Goldberg J.M."/>
            <person name="Li W."/>
            <person name="Martinez-Rossi N.M."/>
            <person name="Monod M."/>
            <person name="Shelest E."/>
            <person name="Barton R.C."/>
            <person name="Birch E."/>
            <person name="Brakhage A.A."/>
            <person name="Chen Z."/>
            <person name="Gurr S.J."/>
            <person name="Heiman D."/>
            <person name="Heitman J."/>
            <person name="Kosti I."/>
            <person name="Rossi A."/>
            <person name="Saif S."/>
            <person name="Samalova M."/>
            <person name="Saunders C.W."/>
            <person name="Shea T."/>
            <person name="Summerbell R.C."/>
            <person name="Xu J."/>
            <person name="Young S."/>
            <person name="Zeng Q."/>
            <person name="Birren B.W."/>
            <person name="Cuomo C.A."/>
            <person name="White T.C."/>
        </authorList>
    </citation>
    <scope>NUCLEOTIDE SEQUENCE [LARGE SCALE GENOMIC DNA]</scope>
    <source>
        <strain evidence="11">ATCC MYA-4604 / CBS 118893</strain>
    </source>
</reference>
<dbReference type="SUPFAM" id="SSF56112">
    <property type="entry name" value="Protein kinase-like (PK-like)"/>
    <property type="match status" value="1"/>
</dbReference>
<dbReference type="InterPro" id="IPR000719">
    <property type="entry name" value="Prot_kinase_dom"/>
</dbReference>
<dbReference type="PANTHER" id="PTHR47634:SF9">
    <property type="entry name" value="PROTEIN KINASE DOMAIN-CONTAINING PROTEIN-RELATED"/>
    <property type="match status" value="1"/>
</dbReference>
<dbReference type="PANTHER" id="PTHR47634">
    <property type="entry name" value="PROTEIN KINASE DOMAIN-CONTAINING PROTEIN-RELATED"/>
    <property type="match status" value="1"/>
</dbReference>
<accession>E4V613</accession>
<evidence type="ECO:0000256" key="2">
    <source>
        <dbReference type="ARBA" id="ARBA00022527"/>
    </source>
</evidence>
<dbReference type="AlphaFoldDB" id="E4V613"/>
<dbReference type="GO" id="GO:0050684">
    <property type="term" value="P:regulation of mRNA processing"/>
    <property type="evidence" value="ECO:0007669"/>
    <property type="project" value="TreeGrafter"/>
</dbReference>
<keyword evidence="11" id="KW-1185">Reference proteome</keyword>
<dbReference type="Gene3D" id="3.30.200.20">
    <property type="entry name" value="Phosphorylase Kinase, domain 1"/>
    <property type="match status" value="1"/>
</dbReference>
<dbReference type="EC" id="2.7.11.1" evidence="1"/>
<evidence type="ECO:0000256" key="3">
    <source>
        <dbReference type="ARBA" id="ARBA00022679"/>
    </source>
</evidence>
<dbReference type="GeneID" id="10024876"/>
<feature type="domain" description="Protein kinase" evidence="9">
    <location>
        <begin position="86"/>
        <end position="358"/>
    </location>
</feature>
<evidence type="ECO:0000256" key="5">
    <source>
        <dbReference type="ARBA" id="ARBA00022777"/>
    </source>
</evidence>
<evidence type="ECO:0000313" key="11">
    <source>
        <dbReference type="Proteomes" id="UP000002669"/>
    </source>
</evidence>
<protein>
    <recommendedName>
        <fullName evidence="1">non-specific serine/threonine protein kinase</fullName>
        <ecNumber evidence="1">2.7.11.1</ecNumber>
    </recommendedName>
</protein>
<keyword evidence="6" id="KW-0067">ATP-binding</keyword>
<comment type="catalytic activity">
    <reaction evidence="8">
        <text>L-seryl-[protein] + ATP = O-phospho-L-seryl-[protein] + ADP + H(+)</text>
        <dbReference type="Rhea" id="RHEA:17989"/>
        <dbReference type="Rhea" id="RHEA-COMP:9863"/>
        <dbReference type="Rhea" id="RHEA-COMP:11604"/>
        <dbReference type="ChEBI" id="CHEBI:15378"/>
        <dbReference type="ChEBI" id="CHEBI:29999"/>
        <dbReference type="ChEBI" id="CHEBI:30616"/>
        <dbReference type="ChEBI" id="CHEBI:83421"/>
        <dbReference type="ChEBI" id="CHEBI:456216"/>
        <dbReference type="EC" id="2.7.11.1"/>
    </reaction>
</comment>
<keyword evidence="4" id="KW-0547">Nucleotide-binding</keyword>
<organism evidence="11">
    <name type="scientific">Arthroderma gypseum (strain ATCC MYA-4604 / CBS 118893)</name>
    <name type="common">Microsporum gypseum</name>
    <dbReference type="NCBI Taxonomy" id="535722"/>
    <lineage>
        <taxon>Eukaryota</taxon>
        <taxon>Fungi</taxon>
        <taxon>Dikarya</taxon>
        <taxon>Ascomycota</taxon>
        <taxon>Pezizomycotina</taxon>
        <taxon>Eurotiomycetes</taxon>
        <taxon>Eurotiomycetidae</taxon>
        <taxon>Onygenales</taxon>
        <taxon>Arthrodermataceae</taxon>
        <taxon>Nannizzia</taxon>
    </lineage>
</organism>
<name>E4V613_ARTGP</name>
<dbReference type="EMBL" id="DS989830">
    <property type="protein sequence ID" value="EFR05538.1"/>
    <property type="molecule type" value="Genomic_DNA"/>
</dbReference>
<evidence type="ECO:0000256" key="1">
    <source>
        <dbReference type="ARBA" id="ARBA00012513"/>
    </source>
</evidence>
<dbReference type="eggNOG" id="KOG1290">
    <property type="taxonomic scope" value="Eukaryota"/>
</dbReference>
<dbReference type="InParanoid" id="E4V613"/>
<evidence type="ECO:0000256" key="8">
    <source>
        <dbReference type="ARBA" id="ARBA00048679"/>
    </source>
</evidence>
<dbReference type="Gene3D" id="1.10.510.10">
    <property type="entry name" value="Transferase(Phosphotransferase) domain 1"/>
    <property type="match status" value="1"/>
</dbReference>
<dbReference type="InterPro" id="IPR051334">
    <property type="entry name" value="SRPK"/>
</dbReference>
<evidence type="ECO:0000256" key="4">
    <source>
        <dbReference type="ARBA" id="ARBA00022741"/>
    </source>
</evidence>
<dbReference type="OrthoDB" id="5979581at2759"/>
<keyword evidence="3" id="KW-0808">Transferase</keyword>
<dbReference type="SMART" id="SM00220">
    <property type="entry name" value="S_TKc"/>
    <property type="match status" value="1"/>
</dbReference>
<dbReference type="GO" id="GO:0004674">
    <property type="term" value="F:protein serine/threonine kinase activity"/>
    <property type="evidence" value="ECO:0007669"/>
    <property type="project" value="UniProtKB-KW"/>
</dbReference>
<dbReference type="OMA" id="HTSLVHR"/>
<keyword evidence="5 10" id="KW-0418">Kinase</keyword>
<proteinExistence type="predicted"/>
<evidence type="ECO:0000313" key="10">
    <source>
        <dbReference type="EMBL" id="EFR05538.1"/>
    </source>
</evidence>
<gene>
    <name evidence="10" type="ORF">MGYG_08554</name>
</gene>
<dbReference type="HOGENOM" id="CLU_000288_81_1_1"/>
<dbReference type="PROSITE" id="PS50011">
    <property type="entry name" value="PROTEIN_KINASE_DOM"/>
    <property type="match status" value="1"/>
</dbReference>
<evidence type="ECO:0000259" key="9">
    <source>
        <dbReference type="PROSITE" id="PS50011"/>
    </source>
</evidence>
<dbReference type="GO" id="GO:0005524">
    <property type="term" value="F:ATP binding"/>
    <property type="evidence" value="ECO:0007669"/>
    <property type="project" value="UniProtKB-KW"/>
</dbReference>
<comment type="catalytic activity">
    <reaction evidence="7">
        <text>L-threonyl-[protein] + ATP = O-phospho-L-threonyl-[protein] + ADP + H(+)</text>
        <dbReference type="Rhea" id="RHEA:46608"/>
        <dbReference type="Rhea" id="RHEA-COMP:11060"/>
        <dbReference type="Rhea" id="RHEA-COMP:11605"/>
        <dbReference type="ChEBI" id="CHEBI:15378"/>
        <dbReference type="ChEBI" id="CHEBI:30013"/>
        <dbReference type="ChEBI" id="CHEBI:30616"/>
        <dbReference type="ChEBI" id="CHEBI:61977"/>
        <dbReference type="ChEBI" id="CHEBI:456216"/>
        <dbReference type="EC" id="2.7.11.1"/>
    </reaction>
</comment>
<dbReference type="Pfam" id="PF00069">
    <property type="entry name" value="Pkinase"/>
    <property type="match status" value="1"/>
</dbReference>
<evidence type="ECO:0000256" key="7">
    <source>
        <dbReference type="ARBA" id="ARBA00047899"/>
    </source>
</evidence>
<dbReference type="RefSeq" id="XP_003169645.1">
    <property type="nucleotide sequence ID" value="XM_003169597.1"/>
</dbReference>
<dbReference type="GO" id="GO:0000245">
    <property type="term" value="P:spliceosomal complex assembly"/>
    <property type="evidence" value="ECO:0007669"/>
    <property type="project" value="TreeGrafter"/>
</dbReference>
<evidence type="ECO:0000256" key="6">
    <source>
        <dbReference type="ARBA" id="ARBA00022840"/>
    </source>
</evidence>
<sequence>MALLMRRDLLLPRCFYLAVHRPRRSLWTSLWKPKPVPKLPEEPRSLPSSGFQMVDADQLVEEEELPGYKADRFYPVHLGDIFEERYQVLGKLGFGSSSTVWLARDLKDHQYVTLKVYVHTSAVYREITVYGNISPHIKAVKSHRERLNIRQLLDPFTHLILVHQAAQMSLRDMKTVFFPKGFAEEFVRGAIIELLQALDFLHRHAEVVHAAHVAGDVHSGNMLLGLWDNTLLKNLEDAELRAPVASKRGPHPGDIMPLEYRAPETLLYVTWSYPVDIWSVGLTAWDLLGLKRPFTAREEDGGVWMVGLAEIPEGWTLESLLERRLEDREGFMRFIRKALTWMPEQRATTRELLRDPWLLGSSWNMIIVSS</sequence>
<keyword evidence="2 10" id="KW-0723">Serine/threonine-protein kinase</keyword>
<dbReference type="InterPro" id="IPR011009">
    <property type="entry name" value="Kinase-like_dom_sf"/>
</dbReference>
<dbReference type="Proteomes" id="UP000002669">
    <property type="component" value="Unassembled WGS sequence"/>
</dbReference>
<dbReference type="VEuPathDB" id="FungiDB:MGYG_08554"/>